<evidence type="ECO:0000256" key="2">
    <source>
        <dbReference type="ARBA" id="ARBA00023274"/>
    </source>
</evidence>
<protein>
    <submittedName>
        <fullName evidence="3">Uncharacterized protein</fullName>
    </submittedName>
</protein>
<keyword evidence="2" id="KW-0687">Ribonucleoprotein</keyword>
<dbReference type="Proteomes" id="UP001237642">
    <property type="component" value="Unassembled WGS sequence"/>
</dbReference>
<keyword evidence="4" id="KW-1185">Reference proteome</keyword>
<sequence>MMLKLKKFTQKPFTQDNNQIKPNQIWSTHLFMLAVTSMKYNFIVQSARPYGHRAVLKFAQTTGASAIAGRNTPATFTNQLQTLFSEPRLLVLTDPELITRLVSV</sequence>
<evidence type="ECO:0000313" key="4">
    <source>
        <dbReference type="Proteomes" id="UP001237642"/>
    </source>
</evidence>
<dbReference type="Gene3D" id="3.40.50.10490">
    <property type="entry name" value="Glucose-6-phosphate isomerase like protein, domain 1"/>
    <property type="match status" value="1"/>
</dbReference>
<evidence type="ECO:0000313" key="3">
    <source>
        <dbReference type="EMBL" id="KAK1375893.1"/>
    </source>
</evidence>
<accession>A0AAD8HZG3</accession>
<proteinExistence type="predicted"/>
<dbReference type="PANTHER" id="PTHR11489">
    <property type="entry name" value="40S RIBOSOMAL PROTEIN SA"/>
    <property type="match status" value="1"/>
</dbReference>
<dbReference type="EMBL" id="JAUIZM010000007">
    <property type="protein sequence ID" value="KAK1375893.1"/>
    <property type="molecule type" value="Genomic_DNA"/>
</dbReference>
<comment type="caution">
    <text evidence="3">The sequence shown here is derived from an EMBL/GenBank/DDBJ whole genome shotgun (WGS) entry which is preliminary data.</text>
</comment>
<dbReference type="SUPFAM" id="SSF52313">
    <property type="entry name" value="Ribosomal protein S2"/>
    <property type="match status" value="1"/>
</dbReference>
<dbReference type="GO" id="GO:0015935">
    <property type="term" value="C:small ribosomal subunit"/>
    <property type="evidence" value="ECO:0007669"/>
    <property type="project" value="InterPro"/>
</dbReference>
<dbReference type="AlphaFoldDB" id="A0AAD8HZG3"/>
<reference evidence="3" key="2">
    <citation type="submission" date="2023-05" db="EMBL/GenBank/DDBJ databases">
        <authorList>
            <person name="Schelkunov M.I."/>
        </authorList>
    </citation>
    <scope>NUCLEOTIDE SEQUENCE</scope>
    <source>
        <strain evidence="3">Hsosn_3</strain>
        <tissue evidence="3">Leaf</tissue>
    </source>
</reference>
<name>A0AAD8HZG3_9APIA</name>
<dbReference type="InterPro" id="IPR005707">
    <property type="entry name" value="Ribosomal_uS2_euk/arc"/>
</dbReference>
<keyword evidence="1" id="KW-0689">Ribosomal protein</keyword>
<reference evidence="3" key="1">
    <citation type="submission" date="2023-02" db="EMBL/GenBank/DDBJ databases">
        <title>Genome of toxic invasive species Heracleum sosnowskyi carries increased number of genes despite the absence of recent whole-genome duplications.</title>
        <authorList>
            <person name="Schelkunov M."/>
            <person name="Shtratnikova V."/>
            <person name="Makarenko M."/>
            <person name="Klepikova A."/>
            <person name="Omelchenko D."/>
            <person name="Novikova G."/>
            <person name="Obukhova E."/>
            <person name="Bogdanov V."/>
            <person name="Penin A."/>
            <person name="Logacheva M."/>
        </authorList>
    </citation>
    <scope>NUCLEOTIDE SEQUENCE</scope>
    <source>
        <strain evidence="3">Hsosn_3</strain>
        <tissue evidence="3">Leaf</tissue>
    </source>
</reference>
<evidence type="ECO:0000256" key="1">
    <source>
        <dbReference type="ARBA" id="ARBA00022980"/>
    </source>
</evidence>
<dbReference type="GO" id="GO:0003735">
    <property type="term" value="F:structural constituent of ribosome"/>
    <property type="evidence" value="ECO:0007669"/>
    <property type="project" value="InterPro"/>
</dbReference>
<dbReference type="InterPro" id="IPR023591">
    <property type="entry name" value="Ribosomal_uS2_flav_dom_sf"/>
</dbReference>
<organism evidence="3 4">
    <name type="scientific">Heracleum sosnowskyi</name>
    <dbReference type="NCBI Taxonomy" id="360622"/>
    <lineage>
        <taxon>Eukaryota</taxon>
        <taxon>Viridiplantae</taxon>
        <taxon>Streptophyta</taxon>
        <taxon>Embryophyta</taxon>
        <taxon>Tracheophyta</taxon>
        <taxon>Spermatophyta</taxon>
        <taxon>Magnoliopsida</taxon>
        <taxon>eudicotyledons</taxon>
        <taxon>Gunneridae</taxon>
        <taxon>Pentapetalae</taxon>
        <taxon>asterids</taxon>
        <taxon>campanulids</taxon>
        <taxon>Apiales</taxon>
        <taxon>Apiaceae</taxon>
        <taxon>Apioideae</taxon>
        <taxon>apioid superclade</taxon>
        <taxon>Tordylieae</taxon>
        <taxon>Tordyliinae</taxon>
        <taxon>Heracleum</taxon>
    </lineage>
</organism>
<dbReference type="GO" id="GO:0006412">
    <property type="term" value="P:translation"/>
    <property type="evidence" value="ECO:0007669"/>
    <property type="project" value="InterPro"/>
</dbReference>
<gene>
    <name evidence="3" type="ORF">POM88_032086</name>
</gene>